<dbReference type="PROSITE" id="PS51085">
    <property type="entry name" value="2FE2S_FER_2"/>
    <property type="match status" value="1"/>
</dbReference>
<evidence type="ECO:0000256" key="3">
    <source>
        <dbReference type="ARBA" id="ARBA00022723"/>
    </source>
</evidence>
<dbReference type="RefSeq" id="WP_182979549.1">
    <property type="nucleotide sequence ID" value="NZ_BAABGB010000007.1"/>
</dbReference>
<dbReference type="InterPro" id="IPR036010">
    <property type="entry name" value="2Fe-2S_ferredoxin-like_sf"/>
</dbReference>
<dbReference type="GO" id="GO:0046872">
    <property type="term" value="F:metal ion binding"/>
    <property type="evidence" value="ECO:0007669"/>
    <property type="project" value="UniProtKB-KW"/>
</dbReference>
<dbReference type="InterPro" id="IPR001055">
    <property type="entry name" value="Adrenodoxin-like"/>
</dbReference>
<dbReference type="GO" id="GO:0009055">
    <property type="term" value="F:electron transfer activity"/>
    <property type="evidence" value="ECO:0007669"/>
    <property type="project" value="TreeGrafter"/>
</dbReference>
<sequence>MPHMIFIEHDGTRREVDAPVGLSVLEIAHKHGVDLEGACEGSLACATCHVVVDPEWATKLAEPTEDEEDMLDLAFGLEKTSRLGCQIVMTEALDGLVVRLPRTA</sequence>
<evidence type="ECO:0000256" key="6">
    <source>
        <dbReference type="ARBA" id="ARBA00034078"/>
    </source>
</evidence>
<keyword evidence="4" id="KW-0408">Iron</keyword>
<reference evidence="8 9" key="1">
    <citation type="submission" date="2020-04" db="EMBL/GenBank/DDBJ databases">
        <title>Description of novel Gluconacetobacter.</title>
        <authorList>
            <person name="Sombolestani A."/>
        </authorList>
    </citation>
    <scope>NUCLEOTIDE SEQUENCE [LARGE SCALE GENOMIC DNA]</scope>
    <source>
        <strain evidence="8 9">LMG 27724</strain>
    </source>
</reference>
<protein>
    <submittedName>
        <fullName evidence="8">2Fe-2S iron-sulfur cluster binding domain-containing protein</fullName>
    </submittedName>
</protein>
<dbReference type="PROSITE" id="PS00814">
    <property type="entry name" value="ADX"/>
    <property type="match status" value="1"/>
</dbReference>
<evidence type="ECO:0000256" key="5">
    <source>
        <dbReference type="ARBA" id="ARBA00023014"/>
    </source>
</evidence>
<dbReference type="GO" id="GO:0140647">
    <property type="term" value="P:P450-containing electron transport chain"/>
    <property type="evidence" value="ECO:0007669"/>
    <property type="project" value="InterPro"/>
</dbReference>
<dbReference type="Gene3D" id="3.10.20.30">
    <property type="match status" value="1"/>
</dbReference>
<evidence type="ECO:0000313" key="8">
    <source>
        <dbReference type="EMBL" id="MBB2173035.1"/>
    </source>
</evidence>
<comment type="caution">
    <text evidence="8">The sequence shown here is derived from an EMBL/GenBank/DDBJ whole genome shotgun (WGS) entry which is preliminary data.</text>
</comment>
<dbReference type="Proteomes" id="UP000577891">
    <property type="component" value="Unassembled WGS sequence"/>
</dbReference>
<proteinExistence type="inferred from homology"/>
<dbReference type="AlphaFoldDB" id="A0A7W4J1N4"/>
<dbReference type="InterPro" id="IPR001041">
    <property type="entry name" value="2Fe-2S_ferredoxin-type"/>
</dbReference>
<dbReference type="PRINTS" id="PR00355">
    <property type="entry name" value="ADRENODOXIN"/>
</dbReference>
<feature type="domain" description="2Fe-2S ferredoxin-type" evidence="7">
    <location>
        <begin position="3"/>
        <end position="104"/>
    </location>
</feature>
<comment type="similarity">
    <text evidence="1">Belongs to the adrenodoxin/putidaredoxin family.</text>
</comment>
<dbReference type="InterPro" id="IPR018298">
    <property type="entry name" value="Adrenodoxin_Fe-S_BS"/>
</dbReference>
<dbReference type="InterPro" id="IPR012675">
    <property type="entry name" value="Beta-grasp_dom_sf"/>
</dbReference>
<keyword evidence="5" id="KW-0411">Iron-sulfur</keyword>
<comment type="cofactor">
    <cofactor evidence="6">
        <name>[2Fe-2S] cluster</name>
        <dbReference type="ChEBI" id="CHEBI:190135"/>
    </cofactor>
</comment>
<keyword evidence="9" id="KW-1185">Reference proteome</keyword>
<dbReference type="PANTHER" id="PTHR23426:SF65">
    <property type="entry name" value="FERREDOXIN-2, MITOCHONDRIAL"/>
    <property type="match status" value="1"/>
</dbReference>
<dbReference type="GO" id="GO:0051537">
    <property type="term" value="F:2 iron, 2 sulfur cluster binding"/>
    <property type="evidence" value="ECO:0007669"/>
    <property type="project" value="UniProtKB-KW"/>
</dbReference>
<keyword evidence="2" id="KW-0001">2Fe-2S</keyword>
<organism evidence="8 9">
    <name type="scientific">Gluconacetobacter asukensis</name>
    <dbReference type="NCBI Taxonomy" id="1017181"/>
    <lineage>
        <taxon>Bacteria</taxon>
        <taxon>Pseudomonadati</taxon>
        <taxon>Pseudomonadota</taxon>
        <taxon>Alphaproteobacteria</taxon>
        <taxon>Acetobacterales</taxon>
        <taxon>Acetobacteraceae</taxon>
        <taxon>Gluconacetobacter</taxon>
    </lineage>
</organism>
<dbReference type="Pfam" id="PF00111">
    <property type="entry name" value="Fer2"/>
    <property type="match status" value="1"/>
</dbReference>
<dbReference type="SUPFAM" id="SSF54292">
    <property type="entry name" value="2Fe-2S ferredoxin-like"/>
    <property type="match status" value="1"/>
</dbReference>
<gene>
    <name evidence="8" type="ORF">HLH35_13060</name>
</gene>
<keyword evidence="3" id="KW-0479">Metal-binding</keyword>
<evidence type="ECO:0000313" key="9">
    <source>
        <dbReference type="Proteomes" id="UP000577891"/>
    </source>
</evidence>
<evidence type="ECO:0000259" key="7">
    <source>
        <dbReference type="PROSITE" id="PS51085"/>
    </source>
</evidence>
<dbReference type="PANTHER" id="PTHR23426">
    <property type="entry name" value="FERREDOXIN/ADRENODOXIN"/>
    <property type="match status" value="1"/>
</dbReference>
<dbReference type="CDD" id="cd00207">
    <property type="entry name" value="fer2"/>
    <property type="match status" value="1"/>
</dbReference>
<evidence type="ECO:0000256" key="1">
    <source>
        <dbReference type="ARBA" id="ARBA00010914"/>
    </source>
</evidence>
<name>A0A7W4J1N4_9PROT</name>
<dbReference type="EMBL" id="JABEQE010000011">
    <property type="protein sequence ID" value="MBB2173035.1"/>
    <property type="molecule type" value="Genomic_DNA"/>
</dbReference>
<accession>A0A7W4J1N4</accession>
<evidence type="ECO:0000256" key="4">
    <source>
        <dbReference type="ARBA" id="ARBA00023004"/>
    </source>
</evidence>
<evidence type="ECO:0000256" key="2">
    <source>
        <dbReference type="ARBA" id="ARBA00022714"/>
    </source>
</evidence>